<sequence>MTPFVALLHLILSQKQTRSNELGGECIEFMFKGCGGNQNRFPTKEDCIQGCKSLSNSQNIMKCAFIKIMD</sequence>
<keyword evidence="2" id="KW-1185">Reference proteome</keyword>
<dbReference type="WBParaSite" id="Hba_12535">
    <property type="protein sequence ID" value="Hba_12535"/>
    <property type="gene ID" value="Hba_12535"/>
</dbReference>
<feature type="domain" description="BPTI/Kunitz inhibitor" evidence="1">
    <location>
        <begin position="24"/>
        <end position="51"/>
    </location>
</feature>
<dbReference type="SUPFAM" id="SSF57362">
    <property type="entry name" value="BPTI-like"/>
    <property type="match status" value="1"/>
</dbReference>
<dbReference type="PROSITE" id="PS00280">
    <property type="entry name" value="BPTI_KUNITZ_1"/>
    <property type="match status" value="1"/>
</dbReference>
<reference evidence="3" key="1">
    <citation type="submission" date="2016-11" db="UniProtKB">
        <authorList>
            <consortium name="WormBaseParasite"/>
        </authorList>
    </citation>
    <scope>IDENTIFICATION</scope>
</reference>
<dbReference type="InterPro" id="IPR036880">
    <property type="entry name" value="Kunitz_BPTI_sf"/>
</dbReference>
<evidence type="ECO:0000259" key="1">
    <source>
        <dbReference type="PROSITE" id="PS50279"/>
    </source>
</evidence>
<dbReference type="PROSITE" id="PS50279">
    <property type="entry name" value="BPTI_KUNITZ_2"/>
    <property type="match status" value="1"/>
</dbReference>
<evidence type="ECO:0000313" key="2">
    <source>
        <dbReference type="Proteomes" id="UP000095283"/>
    </source>
</evidence>
<accession>A0A1I7X4Z5</accession>
<dbReference type="Pfam" id="PF00014">
    <property type="entry name" value="Kunitz_BPTI"/>
    <property type="match status" value="1"/>
</dbReference>
<dbReference type="AlphaFoldDB" id="A0A1I7X4Z5"/>
<dbReference type="Gene3D" id="4.10.410.10">
    <property type="entry name" value="Pancreatic trypsin inhibitor Kunitz domain"/>
    <property type="match status" value="1"/>
</dbReference>
<dbReference type="InterPro" id="IPR002223">
    <property type="entry name" value="Kunitz_BPTI"/>
</dbReference>
<dbReference type="PRINTS" id="PR00759">
    <property type="entry name" value="BASICPTASE"/>
</dbReference>
<proteinExistence type="predicted"/>
<name>A0A1I7X4Z5_HETBA</name>
<dbReference type="Proteomes" id="UP000095283">
    <property type="component" value="Unplaced"/>
</dbReference>
<evidence type="ECO:0000313" key="3">
    <source>
        <dbReference type="WBParaSite" id="Hba_12535"/>
    </source>
</evidence>
<dbReference type="GO" id="GO:0004867">
    <property type="term" value="F:serine-type endopeptidase inhibitor activity"/>
    <property type="evidence" value="ECO:0007669"/>
    <property type="project" value="InterPro"/>
</dbReference>
<protein>
    <submittedName>
        <fullName evidence="3">BPTI/Kunitz inhibitor domain-containing protein</fullName>
    </submittedName>
</protein>
<organism evidence="2 3">
    <name type="scientific">Heterorhabditis bacteriophora</name>
    <name type="common">Entomopathogenic nematode worm</name>
    <dbReference type="NCBI Taxonomy" id="37862"/>
    <lineage>
        <taxon>Eukaryota</taxon>
        <taxon>Metazoa</taxon>
        <taxon>Ecdysozoa</taxon>
        <taxon>Nematoda</taxon>
        <taxon>Chromadorea</taxon>
        <taxon>Rhabditida</taxon>
        <taxon>Rhabditina</taxon>
        <taxon>Rhabditomorpha</taxon>
        <taxon>Strongyloidea</taxon>
        <taxon>Heterorhabditidae</taxon>
        <taxon>Heterorhabditis</taxon>
    </lineage>
</organism>
<dbReference type="InterPro" id="IPR020901">
    <property type="entry name" value="Prtase_inh_Kunz-CS"/>
</dbReference>